<comment type="function">
    <text evidence="15">Subunit delta, of the mitochondrial membrane ATP synthase complex (F(1)F(0) ATP synthase or Complex V) that produces ATP from ADP in the presence of a proton gradient across the membrane which is generated by electron transport complexes of the respiratory chain. ATP synthase complex consist of a soluble F(1) head domain - the catalytic core - and a membrane F(1) domain - the membrane proton channel. These two domains are linked by a central stalk rotating inside the F(1) region and a stationary peripheral stalk. During catalysis, ATP synthesis in the catalytic domain of F(1) is coupled via a rotary mechanism of the central stalk subunits to proton translocation. In vivo, can only synthesize ATP although its ATP hydrolase activity can be activated artificially in vitro. With the central stalk subunit gamma, is essential for the biogenesis of F(1) catalytic part of the ATP synthase complex namely in the formation of F1 assembly intermediate.</text>
</comment>
<evidence type="ECO:0000256" key="15">
    <source>
        <dbReference type="ARBA" id="ARBA00056834"/>
    </source>
</evidence>
<organism evidence="20 21">
    <name type="scientific">Rhamnusium bicolor</name>
    <dbReference type="NCBI Taxonomy" id="1586634"/>
    <lineage>
        <taxon>Eukaryota</taxon>
        <taxon>Metazoa</taxon>
        <taxon>Ecdysozoa</taxon>
        <taxon>Arthropoda</taxon>
        <taxon>Hexapoda</taxon>
        <taxon>Insecta</taxon>
        <taxon>Pterygota</taxon>
        <taxon>Neoptera</taxon>
        <taxon>Endopterygota</taxon>
        <taxon>Coleoptera</taxon>
        <taxon>Polyphaga</taxon>
        <taxon>Cucujiformia</taxon>
        <taxon>Chrysomeloidea</taxon>
        <taxon>Cerambycidae</taxon>
        <taxon>Lepturinae</taxon>
        <taxon>Rhagiini</taxon>
        <taxon>Rhamnusium</taxon>
    </lineage>
</organism>
<evidence type="ECO:0000256" key="11">
    <source>
        <dbReference type="ARBA" id="ARBA00023196"/>
    </source>
</evidence>
<gene>
    <name evidence="20" type="ORF">NQ314_000886</name>
</gene>
<dbReference type="SUPFAM" id="SSF51344">
    <property type="entry name" value="Epsilon subunit of F1F0-ATP synthase N-terminal domain"/>
    <property type="match status" value="1"/>
</dbReference>
<dbReference type="HAMAP" id="MF_00530">
    <property type="entry name" value="ATP_synth_epsil_bac"/>
    <property type="match status" value="1"/>
</dbReference>
<evidence type="ECO:0000256" key="14">
    <source>
        <dbReference type="ARBA" id="ARBA00032372"/>
    </source>
</evidence>
<dbReference type="Gene3D" id="3.30.160.60">
    <property type="entry name" value="Classic Zinc Finger"/>
    <property type="match status" value="3"/>
</dbReference>
<comment type="subunit">
    <text evidence="16">Component of the ATP synthase complex composed at least of ATP5F1A/subunit alpha, ATP5F1B/subunit beta, ATP5MC1/subunit c (homooctomer), MT-ATP6/subunit a, MT-ATP8/subunit 8, ATP5ME/subunit e, ATP5MF/subunit f, ATP5MG/subunit g, ATP5MK/subunit k, ATP5MJ/subunit j, ATP5F1C/subunit gamma, ATP5F1D/subunit delta, ATP5F1E/subunit epsilon, ATP5PF/subunit F6, ATP5PB/subunit b, ATP5PD/subunit d, ATP5PO/subunit OSCP. ATP synthase complex consists of a soluble F(1) head domain (subunits alpha(3) and beta(3)) - the catalytic core - and a membrane F(0) domain - the membrane proton channel (subunits c, a, 8, e, f, g, k and j). These two domains are linked by a central stalk (subunits gamma, delta, and epsilon) rotating inside the F1 region and a stationary peripheral stalk (subunits F6, b, d, and OSCP). Component of a complex composed at least by ATPIF1, ATP5F1A, ATP5F1B, ATP5F1C AND ATP5F1E.</text>
</comment>
<comment type="caution">
    <text evidence="20">The sequence shown here is derived from an EMBL/GenBank/DDBJ whole genome shotgun (WGS) entry which is preliminary data.</text>
</comment>
<dbReference type="EMBL" id="JANEYF010000252">
    <property type="protein sequence ID" value="KAJ8971104.1"/>
    <property type="molecule type" value="Genomic_DNA"/>
</dbReference>
<evidence type="ECO:0000313" key="21">
    <source>
        <dbReference type="Proteomes" id="UP001162156"/>
    </source>
</evidence>
<dbReference type="FunFam" id="1.20.5.440:FF:000002">
    <property type="entry name" value="ATP synthase subunit delta, mitochondrial"/>
    <property type="match status" value="1"/>
</dbReference>
<sequence length="565" mass="64308">MSKAESPQICRACLESSQKLYPLVGTVVNVDVNIATMISYSISKEFKESEEILLMKREYLQEAEHLNHIHVHKAREVDEGETNINISEKSVHDESNLNKTNLIKYNLETIHNYAEKHDPHNIVDINIEDETFLFCTKLQEVSENEFNDIQTKEYTASSLTEYVEDSDNTPELLTNPSKAMNKVLLILDKSDSELEGTKNKPNKRKLVQKVYVPNFSAYTCPLCNLTFQHLPKFSEHVVLHGKNIMCNKCPKPVELNMSQYIQHYKELHRYQCNICDRSLMSSYGFRYHMKQHENVRKYVCPAESCKKSFFLHHLLKKHMTTHSNIVKYSCNLCGANFRTYDTYRYQKTHDGKCNYLCTECGKAFFQSVHLRDHMFRHTGYKRLIYDICGNSFTTKFQLKKHLNHCLKMAAMRSLSRFLSCRTLNTSVKRGYADEMSFTFAAGNQVYYDAKAVKQVDVPSFSGSFGILPAHVPTLAVLKPGVVSVFEDGGKVNKIFVSSGTVTINDDSSVQILAEEAHPVENIDAAAARDLLSKAQSQFSSATTDQAKAEAEIAIEVGEALVKATE</sequence>
<dbReference type="GO" id="GO:0046933">
    <property type="term" value="F:proton-transporting ATP synthase activity, rotational mechanism"/>
    <property type="evidence" value="ECO:0007669"/>
    <property type="project" value="InterPro"/>
</dbReference>
<name>A0AAV8ZU08_9CUCU</name>
<dbReference type="AlphaFoldDB" id="A0AAV8ZU08"/>
<reference evidence="20" key="1">
    <citation type="journal article" date="2023" name="Insect Mol. Biol.">
        <title>Genome sequencing provides insights into the evolution of gene families encoding plant cell wall-degrading enzymes in longhorned beetles.</title>
        <authorList>
            <person name="Shin N.R."/>
            <person name="Okamura Y."/>
            <person name="Kirsch R."/>
            <person name="Pauchet Y."/>
        </authorList>
    </citation>
    <scope>NUCLEOTIDE SEQUENCE</scope>
    <source>
        <strain evidence="20">RBIC_L_NR</strain>
    </source>
</reference>
<dbReference type="SUPFAM" id="SSF57667">
    <property type="entry name" value="beta-beta-alpha zinc fingers"/>
    <property type="match status" value="2"/>
</dbReference>
<protein>
    <recommendedName>
        <fullName evidence="17">ATP synthase F(1) complex subunit delta, mitochondrial</fullName>
    </recommendedName>
    <alternativeName>
        <fullName evidence="14">ATP synthase F1 subunit delta</fullName>
    </alternativeName>
    <alternativeName>
        <fullName evidence="13">F-ATPase delta subunit</fullName>
    </alternativeName>
</protein>
<accession>A0AAV8ZU08</accession>
<evidence type="ECO:0000256" key="8">
    <source>
        <dbReference type="ARBA" id="ARBA00023065"/>
    </source>
</evidence>
<dbReference type="GO" id="GO:0008270">
    <property type="term" value="F:zinc ion binding"/>
    <property type="evidence" value="ECO:0007669"/>
    <property type="project" value="UniProtKB-KW"/>
</dbReference>
<dbReference type="InterPro" id="IPR036771">
    <property type="entry name" value="ATPsynth_dsu/esu_N"/>
</dbReference>
<keyword evidence="21" id="KW-1185">Reference proteome</keyword>
<proteinExistence type="inferred from homology"/>
<feature type="domain" description="C2H2-type" evidence="19">
    <location>
        <begin position="270"/>
        <end position="297"/>
    </location>
</feature>
<dbReference type="InterPro" id="IPR020546">
    <property type="entry name" value="ATP_synth_F1_dsu/esu_N"/>
</dbReference>
<dbReference type="NCBIfam" id="TIGR01216">
    <property type="entry name" value="ATP_synt_epsi"/>
    <property type="match status" value="1"/>
</dbReference>
<keyword evidence="8" id="KW-0406">Ion transport</keyword>
<dbReference type="InterPro" id="IPR013087">
    <property type="entry name" value="Znf_C2H2_type"/>
</dbReference>
<dbReference type="Proteomes" id="UP001162156">
    <property type="component" value="Unassembled WGS sequence"/>
</dbReference>
<evidence type="ECO:0000259" key="19">
    <source>
        <dbReference type="PROSITE" id="PS50157"/>
    </source>
</evidence>
<evidence type="ECO:0000256" key="6">
    <source>
        <dbReference type="ARBA" id="ARBA00022946"/>
    </source>
</evidence>
<dbReference type="Pfam" id="PF02823">
    <property type="entry name" value="ATP-synt_DE_N"/>
    <property type="match status" value="1"/>
</dbReference>
<keyword evidence="7" id="KW-0007">Acetylation</keyword>
<evidence type="ECO:0000256" key="18">
    <source>
        <dbReference type="PROSITE-ProRule" id="PRU00042"/>
    </source>
</evidence>
<feature type="domain" description="C2H2-type" evidence="19">
    <location>
        <begin position="355"/>
        <end position="382"/>
    </location>
</feature>
<keyword evidence="6" id="KW-0809">Transit peptide</keyword>
<keyword evidence="10" id="KW-0472">Membrane</keyword>
<dbReference type="GO" id="GO:0045259">
    <property type="term" value="C:proton-transporting ATP synthase complex"/>
    <property type="evidence" value="ECO:0007669"/>
    <property type="project" value="UniProtKB-KW"/>
</dbReference>
<dbReference type="Gene3D" id="1.20.5.440">
    <property type="entry name" value="ATP synthase delta/epsilon subunit, C-terminal domain"/>
    <property type="match status" value="1"/>
</dbReference>
<dbReference type="FunFam" id="2.60.15.10:FF:000004">
    <property type="entry name" value="ATP synthase subunit delta, mitochondrial"/>
    <property type="match status" value="1"/>
</dbReference>
<dbReference type="PANTHER" id="PTHR13822:SF7">
    <property type="entry name" value="ATP SYNTHASE SUBUNIT DELTA, MITOCHONDRIAL"/>
    <property type="match status" value="1"/>
</dbReference>
<feature type="domain" description="C2H2-type" evidence="19">
    <location>
        <begin position="298"/>
        <end position="324"/>
    </location>
</feature>
<comment type="similarity">
    <text evidence="2">Belongs to the ATPase epsilon chain family.</text>
</comment>
<dbReference type="PROSITE" id="PS50157">
    <property type="entry name" value="ZINC_FINGER_C2H2_2"/>
    <property type="match status" value="3"/>
</dbReference>
<keyword evidence="18" id="KW-0862">Zinc</keyword>
<evidence type="ECO:0000256" key="9">
    <source>
        <dbReference type="ARBA" id="ARBA00023128"/>
    </source>
</evidence>
<evidence type="ECO:0000256" key="3">
    <source>
        <dbReference type="ARBA" id="ARBA00022448"/>
    </source>
</evidence>
<evidence type="ECO:0000256" key="2">
    <source>
        <dbReference type="ARBA" id="ARBA00005712"/>
    </source>
</evidence>
<keyword evidence="18" id="KW-0479">Metal-binding</keyword>
<comment type="subcellular location">
    <subcellularLocation>
        <location evidence="1">Mitochondrion inner membrane</location>
    </subcellularLocation>
</comment>
<evidence type="ECO:0000256" key="4">
    <source>
        <dbReference type="ARBA" id="ARBA00022781"/>
    </source>
</evidence>
<evidence type="ECO:0000256" key="16">
    <source>
        <dbReference type="ARBA" id="ARBA00062932"/>
    </source>
</evidence>
<dbReference type="GO" id="GO:0005743">
    <property type="term" value="C:mitochondrial inner membrane"/>
    <property type="evidence" value="ECO:0007669"/>
    <property type="project" value="UniProtKB-SubCell"/>
</dbReference>
<keyword evidence="11" id="KW-0139">CF(1)</keyword>
<evidence type="ECO:0000256" key="17">
    <source>
        <dbReference type="ARBA" id="ARBA00070799"/>
    </source>
</evidence>
<dbReference type="CDD" id="cd12152">
    <property type="entry name" value="F1-ATPase_delta"/>
    <property type="match status" value="1"/>
</dbReference>
<evidence type="ECO:0000256" key="5">
    <source>
        <dbReference type="ARBA" id="ARBA00022792"/>
    </source>
</evidence>
<evidence type="ECO:0000313" key="20">
    <source>
        <dbReference type="EMBL" id="KAJ8971104.1"/>
    </source>
</evidence>
<evidence type="ECO:0000256" key="12">
    <source>
        <dbReference type="ARBA" id="ARBA00023310"/>
    </source>
</evidence>
<dbReference type="InterPro" id="IPR036236">
    <property type="entry name" value="Znf_C2H2_sf"/>
</dbReference>
<keyword evidence="4" id="KW-0375">Hydrogen ion transport</keyword>
<dbReference type="SUPFAM" id="SSF46604">
    <property type="entry name" value="Epsilon subunit of F1F0-ATP synthase C-terminal domain"/>
    <property type="match status" value="1"/>
</dbReference>
<evidence type="ECO:0000256" key="7">
    <source>
        <dbReference type="ARBA" id="ARBA00022990"/>
    </source>
</evidence>
<dbReference type="InterPro" id="IPR001469">
    <property type="entry name" value="ATP_synth_F1_dsu/esu"/>
</dbReference>
<keyword evidence="18" id="KW-0863">Zinc-finger</keyword>
<keyword evidence="5" id="KW-0999">Mitochondrion inner membrane</keyword>
<evidence type="ECO:0000256" key="13">
    <source>
        <dbReference type="ARBA" id="ARBA00031669"/>
    </source>
</evidence>
<dbReference type="SMART" id="SM00355">
    <property type="entry name" value="ZnF_C2H2"/>
    <property type="match status" value="7"/>
</dbReference>
<dbReference type="Gene3D" id="2.60.15.10">
    <property type="entry name" value="F0F1 ATP synthase delta/epsilon subunit, N-terminal"/>
    <property type="match status" value="1"/>
</dbReference>
<keyword evidence="9" id="KW-0496">Mitochondrion</keyword>
<dbReference type="InterPro" id="IPR036794">
    <property type="entry name" value="ATP_F1_dsu/esu_C_sf"/>
</dbReference>
<keyword evidence="12" id="KW-0066">ATP synthesis</keyword>
<dbReference type="PANTHER" id="PTHR13822">
    <property type="entry name" value="ATP SYNTHASE DELTA/EPSILON CHAIN"/>
    <property type="match status" value="1"/>
</dbReference>
<keyword evidence="3" id="KW-0813">Transport</keyword>
<evidence type="ECO:0000256" key="10">
    <source>
        <dbReference type="ARBA" id="ARBA00023136"/>
    </source>
</evidence>
<evidence type="ECO:0000256" key="1">
    <source>
        <dbReference type="ARBA" id="ARBA00004273"/>
    </source>
</evidence>
<dbReference type="PROSITE" id="PS00028">
    <property type="entry name" value="ZINC_FINGER_C2H2_1"/>
    <property type="match status" value="4"/>
</dbReference>
<dbReference type="Pfam" id="PF00096">
    <property type="entry name" value="zf-C2H2"/>
    <property type="match status" value="2"/>
</dbReference>